<sequence>MTDWQEEQRQREKEKAEHLLWLRSLKPGDRVAYQFYRVFTTGSRYTIFKVERTTETQVIVLDGTREFRFCRKTGRMKGGGSHFSYLSPVTQEIRDDLELHELRSWISKLVDDRDGLKKLNLYVLRALRDAYGKAMLRPESVV</sequence>
<dbReference type="EMBL" id="MT740739">
    <property type="protein sequence ID" value="QMV33221.1"/>
    <property type="molecule type" value="Genomic_DNA"/>
</dbReference>
<name>A0A7G5BA98_9CAUD</name>
<protein>
    <submittedName>
        <fullName evidence="1">Uncharacterized protein</fullName>
    </submittedName>
</protein>
<proteinExistence type="predicted"/>
<evidence type="ECO:0000313" key="2">
    <source>
        <dbReference type="Proteomes" id="UP000515274"/>
    </source>
</evidence>
<accession>A0A7G5BA98</accession>
<organism evidence="1 2">
    <name type="scientific">Ralstonia phage Gerry</name>
    <dbReference type="NCBI Taxonomy" id="2759727"/>
    <lineage>
        <taxon>Viruses</taxon>
        <taxon>Duplodnaviria</taxon>
        <taxon>Heunggongvirae</taxon>
        <taxon>Uroviricota</taxon>
        <taxon>Caudoviricetes</taxon>
        <taxon>Cimandefvirus</taxon>
        <taxon>Cimandefvirus Ggerry</taxon>
    </lineage>
</organism>
<keyword evidence="2" id="KW-1185">Reference proteome</keyword>
<gene>
    <name evidence="1" type="ORF">23F_00060</name>
</gene>
<dbReference type="Pfam" id="PF24203">
    <property type="entry name" value="Phage_ProQ_C_like"/>
    <property type="match status" value="1"/>
</dbReference>
<reference evidence="1 2" key="1">
    <citation type="submission" date="2020-07" db="EMBL/GenBank/DDBJ databases">
        <title>Ralstonia phages.</title>
        <authorList>
            <person name="Trotereau A."/>
            <person name="Boyer C."/>
            <person name="Torres-Barcelo C."/>
        </authorList>
    </citation>
    <scope>NUCLEOTIDE SEQUENCE [LARGE SCALE GENOMIC DNA]</scope>
</reference>
<dbReference type="InterPro" id="IPR056982">
    <property type="entry name" value="Phage_ProQ_C-like"/>
</dbReference>
<evidence type="ECO:0000313" key="1">
    <source>
        <dbReference type="EMBL" id="QMV33221.1"/>
    </source>
</evidence>
<dbReference type="Proteomes" id="UP000515274">
    <property type="component" value="Segment"/>
</dbReference>